<comment type="caution">
    <text evidence="2">The sequence shown here is derived from an EMBL/GenBank/DDBJ whole genome shotgun (WGS) entry which is preliminary data.</text>
</comment>
<protein>
    <submittedName>
        <fullName evidence="2">Uncharacterized protein</fullName>
    </submittedName>
</protein>
<organism evidence="2 3">
    <name type="scientific">Phytophthora nicotianae P1976</name>
    <dbReference type="NCBI Taxonomy" id="1317066"/>
    <lineage>
        <taxon>Eukaryota</taxon>
        <taxon>Sar</taxon>
        <taxon>Stramenopiles</taxon>
        <taxon>Oomycota</taxon>
        <taxon>Peronosporomycetes</taxon>
        <taxon>Peronosporales</taxon>
        <taxon>Peronosporaceae</taxon>
        <taxon>Phytophthora</taxon>
    </lineage>
</organism>
<gene>
    <name evidence="2" type="ORF">F444_22293</name>
</gene>
<dbReference type="EMBL" id="ANJA01004124">
    <property type="protein sequence ID" value="ETO59335.1"/>
    <property type="molecule type" value="Genomic_DNA"/>
</dbReference>
<evidence type="ECO:0000256" key="1">
    <source>
        <dbReference type="SAM" id="MobiDB-lite"/>
    </source>
</evidence>
<name>A0A080YY74_PHYNI</name>
<reference evidence="2 3" key="1">
    <citation type="submission" date="2013-11" db="EMBL/GenBank/DDBJ databases">
        <title>The Genome Sequence of Phytophthora parasitica P1976.</title>
        <authorList>
            <consortium name="The Broad Institute Genomics Platform"/>
            <person name="Russ C."/>
            <person name="Tyler B."/>
            <person name="Panabieres F."/>
            <person name="Shan W."/>
            <person name="Tripathy S."/>
            <person name="Grunwald N."/>
            <person name="Machado M."/>
            <person name="Johnson C.S."/>
            <person name="Walker B."/>
            <person name="Young S."/>
            <person name="Zeng Q."/>
            <person name="Gargeya S."/>
            <person name="Fitzgerald M."/>
            <person name="Haas B."/>
            <person name="Abouelleil A."/>
            <person name="Allen A.W."/>
            <person name="Alvarado L."/>
            <person name="Arachchi H.M."/>
            <person name="Berlin A.M."/>
            <person name="Chapman S.B."/>
            <person name="Gainer-Dewar J."/>
            <person name="Goldberg J."/>
            <person name="Griggs A."/>
            <person name="Gujja S."/>
            <person name="Hansen M."/>
            <person name="Howarth C."/>
            <person name="Imamovic A."/>
            <person name="Ireland A."/>
            <person name="Larimer J."/>
            <person name="McCowan C."/>
            <person name="Murphy C."/>
            <person name="Pearson M."/>
            <person name="Poon T.W."/>
            <person name="Priest M."/>
            <person name="Roberts A."/>
            <person name="Saif S."/>
            <person name="Shea T."/>
            <person name="Sisk P."/>
            <person name="Sykes S."/>
            <person name="Wortman J."/>
            <person name="Nusbaum C."/>
            <person name="Birren B."/>
        </authorList>
    </citation>
    <scope>NUCLEOTIDE SEQUENCE [LARGE SCALE GENOMIC DNA]</scope>
    <source>
        <strain evidence="2 3">P1976</strain>
    </source>
</reference>
<evidence type="ECO:0000313" key="3">
    <source>
        <dbReference type="Proteomes" id="UP000028582"/>
    </source>
</evidence>
<feature type="compositionally biased region" description="Low complexity" evidence="1">
    <location>
        <begin position="82"/>
        <end position="94"/>
    </location>
</feature>
<sequence length="152" mass="16689">MVQLQRSLKVRRSLKVERAKVHAKFETTHFGICFPSYTLTAQAFKTLHRSENKTSPILTPVFELAASNPSDRGLKRQKTLRPQAAAAAPGPQGPETTSGSEEVLPQPFPLLRSGRSDVVPGTRQALPFQARNLRANAPTYVLDLGAYLTPLL</sequence>
<evidence type="ECO:0000313" key="2">
    <source>
        <dbReference type="EMBL" id="ETO59335.1"/>
    </source>
</evidence>
<dbReference type="Proteomes" id="UP000028582">
    <property type="component" value="Unassembled WGS sequence"/>
</dbReference>
<accession>A0A080YY74</accession>
<dbReference type="AlphaFoldDB" id="A0A080YY74"/>
<proteinExistence type="predicted"/>
<feature type="region of interest" description="Disordered" evidence="1">
    <location>
        <begin position="68"/>
        <end position="116"/>
    </location>
</feature>